<proteinExistence type="predicted"/>
<accession>A0A0K1QEE3</accession>
<dbReference type="KEGG" id="llu:AKJ09_10700"/>
<dbReference type="STRING" id="1391654.AKJ09_10700"/>
<evidence type="ECO:0000313" key="2">
    <source>
        <dbReference type="Proteomes" id="UP000064967"/>
    </source>
</evidence>
<organism evidence="1 2">
    <name type="scientific">Labilithrix luteola</name>
    <dbReference type="NCBI Taxonomy" id="1391654"/>
    <lineage>
        <taxon>Bacteria</taxon>
        <taxon>Pseudomonadati</taxon>
        <taxon>Myxococcota</taxon>
        <taxon>Polyangia</taxon>
        <taxon>Polyangiales</taxon>
        <taxon>Labilitrichaceae</taxon>
        <taxon>Labilithrix</taxon>
    </lineage>
</organism>
<sequence length="167" mass="19015">MKIRAELLHKRASANDEASLRRLQRLPDLRDVVADEEARSRIQRKHCLAIVARELGFVGFPHALRVLEGELSAEGAGTLFSPPRCHGFLNAWFSDVHEARALLMDQTQFLLAYKRHYFVVGTAYLVELGLDPGAREWIELRHDWTHEPGTDARRRLYAQLFAVGGKS</sequence>
<dbReference type="EMBL" id="CP012333">
    <property type="protein sequence ID" value="AKV04037.1"/>
    <property type="molecule type" value="Genomic_DNA"/>
</dbReference>
<gene>
    <name evidence="1" type="ORF">AKJ09_10700</name>
</gene>
<evidence type="ECO:0000313" key="1">
    <source>
        <dbReference type="EMBL" id="AKV04037.1"/>
    </source>
</evidence>
<reference evidence="1 2" key="1">
    <citation type="submission" date="2015-08" db="EMBL/GenBank/DDBJ databases">
        <authorList>
            <person name="Babu N.S."/>
            <person name="Beckwith C.J."/>
            <person name="Beseler K.G."/>
            <person name="Brison A."/>
            <person name="Carone J.V."/>
            <person name="Caskin T.P."/>
            <person name="Diamond M."/>
            <person name="Durham M.E."/>
            <person name="Foxe J.M."/>
            <person name="Go M."/>
            <person name="Henderson B.A."/>
            <person name="Jones I.B."/>
            <person name="McGettigan J.A."/>
            <person name="Micheletti S.J."/>
            <person name="Nasrallah M.E."/>
            <person name="Ortiz D."/>
            <person name="Piller C.R."/>
            <person name="Privatt S.R."/>
            <person name="Schneider S.L."/>
            <person name="Sharp S."/>
            <person name="Smith T.C."/>
            <person name="Stanton J.D."/>
            <person name="Ullery H.E."/>
            <person name="Wilson R.J."/>
            <person name="Serrano M.G."/>
            <person name="Buck G."/>
            <person name="Lee V."/>
            <person name="Wang Y."/>
            <person name="Carvalho R."/>
            <person name="Voegtly L."/>
            <person name="Shi R."/>
            <person name="Duckworth R."/>
            <person name="Johnson A."/>
            <person name="Loviza R."/>
            <person name="Walstead R."/>
            <person name="Shah Z."/>
            <person name="Kiflezghi M."/>
            <person name="Wade K."/>
            <person name="Ball S.L."/>
            <person name="Bradley K.W."/>
            <person name="Asai D.J."/>
            <person name="Bowman C.A."/>
            <person name="Russell D.A."/>
            <person name="Pope W.H."/>
            <person name="Jacobs-Sera D."/>
            <person name="Hendrix R.W."/>
            <person name="Hatfull G.F."/>
        </authorList>
    </citation>
    <scope>NUCLEOTIDE SEQUENCE [LARGE SCALE GENOMIC DNA]</scope>
    <source>
        <strain evidence="1 2">DSM 27648</strain>
    </source>
</reference>
<keyword evidence="2" id="KW-1185">Reference proteome</keyword>
<dbReference type="AlphaFoldDB" id="A0A0K1QEE3"/>
<name>A0A0K1QEE3_9BACT</name>
<protein>
    <submittedName>
        <fullName evidence="1">Uncharacterized protein</fullName>
    </submittedName>
</protein>
<dbReference type="Proteomes" id="UP000064967">
    <property type="component" value="Chromosome"/>
</dbReference>